<feature type="transmembrane region" description="Helical" evidence="1">
    <location>
        <begin position="66"/>
        <end position="83"/>
    </location>
</feature>
<keyword evidence="1" id="KW-0472">Membrane</keyword>
<name>A0A7G9YVH0_9EURY</name>
<feature type="transmembrane region" description="Helical" evidence="1">
    <location>
        <begin position="95"/>
        <end position="115"/>
    </location>
</feature>
<organism evidence="2">
    <name type="scientific">Candidatus Methanophagaceae archaeon ANME-1 ERB6</name>
    <dbReference type="NCBI Taxonomy" id="2759912"/>
    <lineage>
        <taxon>Archaea</taxon>
        <taxon>Methanobacteriati</taxon>
        <taxon>Methanobacteriota</taxon>
        <taxon>Stenosarchaea group</taxon>
        <taxon>Methanomicrobia</taxon>
        <taxon>Candidatus Methanophagales</taxon>
        <taxon>Candidatus Methanophagaceae</taxon>
    </lineage>
</organism>
<gene>
    <name evidence="2" type="ORF">HGMICNAC_00006</name>
</gene>
<evidence type="ECO:0000256" key="1">
    <source>
        <dbReference type="SAM" id="Phobius"/>
    </source>
</evidence>
<feature type="transmembrane region" description="Helical" evidence="1">
    <location>
        <begin position="7"/>
        <end position="28"/>
    </location>
</feature>
<evidence type="ECO:0000313" key="2">
    <source>
        <dbReference type="EMBL" id="QNO52004.1"/>
    </source>
</evidence>
<reference evidence="2" key="1">
    <citation type="submission" date="2020-06" db="EMBL/GenBank/DDBJ databases">
        <title>Unique genomic features of the anaerobic methanotrophic archaea.</title>
        <authorList>
            <person name="Chadwick G.L."/>
            <person name="Skennerton C.T."/>
            <person name="Laso-Perez R."/>
            <person name="Leu A.O."/>
            <person name="Speth D.R."/>
            <person name="Yu H."/>
            <person name="Morgan-Lang C."/>
            <person name="Hatzenpichler R."/>
            <person name="Goudeau D."/>
            <person name="Malmstrom R."/>
            <person name="Brazelton W.J."/>
            <person name="Woyke T."/>
            <person name="Hallam S.J."/>
            <person name="Tyson G.W."/>
            <person name="Wegener G."/>
            <person name="Boetius A."/>
            <person name="Orphan V."/>
        </authorList>
    </citation>
    <scope>NUCLEOTIDE SEQUENCE</scope>
</reference>
<protein>
    <submittedName>
        <fullName evidence="2">Uncharacterized protein</fullName>
    </submittedName>
</protein>
<dbReference type="EMBL" id="MT631499">
    <property type="protein sequence ID" value="QNO52004.1"/>
    <property type="molecule type" value="Genomic_DNA"/>
</dbReference>
<keyword evidence="1" id="KW-1133">Transmembrane helix</keyword>
<sequence>MKNKKSLKIGILFGIVGFILTLLSGYLATGTFDLRFPAVIGIGFFGGGFLGSQLRRLYKTGEERKANLIMVIIIGLLMISQIYSLATGQIRGPTWRIILTGTTIVGCVFVGYFIISSLMKSGKKT</sequence>
<keyword evidence="1" id="KW-0812">Transmembrane</keyword>
<dbReference type="AlphaFoldDB" id="A0A7G9YVH0"/>
<accession>A0A7G9YVH0</accession>
<feature type="transmembrane region" description="Helical" evidence="1">
    <location>
        <begin position="34"/>
        <end position="54"/>
    </location>
</feature>
<proteinExistence type="predicted"/>